<dbReference type="Gene3D" id="3.30.530.20">
    <property type="match status" value="1"/>
</dbReference>
<evidence type="ECO:0000256" key="3">
    <source>
        <dbReference type="ARBA" id="ARBA00022833"/>
    </source>
</evidence>
<dbReference type="InterPro" id="IPR013083">
    <property type="entry name" value="Znf_RING/FYVE/PHD"/>
</dbReference>
<reference evidence="8" key="1">
    <citation type="submission" date="2017-03" db="EMBL/GenBank/DDBJ databases">
        <title>Phytopthora megakarya and P. palmivora, two closely related causual agents of cacao black pod achieved similar genome size and gene model numbers by different mechanisms.</title>
        <authorList>
            <person name="Ali S."/>
            <person name="Shao J."/>
            <person name="Larry D.J."/>
            <person name="Kronmiller B."/>
            <person name="Shen D."/>
            <person name="Strem M.D."/>
            <person name="Melnick R.L."/>
            <person name="Guiltinan M.J."/>
            <person name="Tyler B.M."/>
            <person name="Meinhardt L.W."/>
            <person name="Bailey B.A."/>
        </authorList>
    </citation>
    <scope>NUCLEOTIDE SEQUENCE [LARGE SCALE GENOMIC DNA]</scope>
    <source>
        <strain evidence="8">zdho120</strain>
    </source>
</reference>
<protein>
    <recommendedName>
        <fullName evidence="6">FYVE-type domain-containing protein</fullName>
    </recommendedName>
</protein>
<proteinExistence type="predicted"/>
<sequence>MSVLSFRSSKSNCRQSTKPSPESPVSAESSFSSSRIAQTQRIDDTFHLSPQRKAEMLALMQNTEHQVVTSMMGDPETRTLWKFRMCKKGISYFVDDSVAKGLTRFCCVGHTNAPVSDIMEMFMVSNTEKLLKNVRIMYRNVKEAKILSVLQPATRSNPKRSVYIRYASFETPTPMKGRDICVCVCTNIINMADGSTVGYCLWDSVDIPECPDRFDSDNIIRSRMWHSGFFFRNSGKANDVTKVCYIIGVEIKGIAPELTGRLYMTIFGGNCRRVCQYYRKKLDPETFKNRSEWTPKNAAKTCGECKRGFNPLVKKHNCASCGDVVCSRCYFMEQVSVPGAVVTRARICRGCLIHTGMLGFRLQAIVVRNSGSGVSDLLRDDSTSTSSCSL</sequence>
<name>A0A225W889_9STRA</name>
<keyword evidence="1" id="KW-0479">Metal-binding</keyword>
<dbReference type="PROSITE" id="PS50178">
    <property type="entry name" value="ZF_FYVE"/>
    <property type="match status" value="1"/>
</dbReference>
<dbReference type="EMBL" id="NBNE01001496">
    <property type="protein sequence ID" value="OWZ13782.1"/>
    <property type="molecule type" value="Genomic_DNA"/>
</dbReference>
<dbReference type="InterPro" id="IPR023393">
    <property type="entry name" value="START-like_dom_sf"/>
</dbReference>
<organism evidence="7 8">
    <name type="scientific">Phytophthora megakarya</name>
    <dbReference type="NCBI Taxonomy" id="4795"/>
    <lineage>
        <taxon>Eukaryota</taxon>
        <taxon>Sar</taxon>
        <taxon>Stramenopiles</taxon>
        <taxon>Oomycota</taxon>
        <taxon>Peronosporomycetes</taxon>
        <taxon>Peronosporales</taxon>
        <taxon>Peronosporaceae</taxon>
        <taxon>Phytophthora</taxon>
    </lineage>
</organism>
<dbReference type="STRING" id="4795.A0A225W889"/>
<evidence type="ECO:0000256" key="2">
    <source>
        <dbReference type="ARBA" id="ARBA00022771"/>
    </source>
</evidence>
<keyword evidence="3" id="KW-0862">Zinc</keyword>
<dbReference type="GO" id="GO:0008270">
    <property type="term" value="F:zinc ion binding"/>
    <property type="evidence" value="ECO:0007669"/>
    <property type="project" value="UniProtKB-KW"/>
</dbReference>
<dbReference type="InterPro" id="IPR011011">
    <property type="entry name" value="Znf_FYVE_PHD"/>
</dbReference>
<evidence type="ECO:0000259" key="6">
    <source>
        <dbReference type="PROSITE" id="PS50178"/>
    </source>
</evidence>
<feature type="region of interest" description="Disordered" evidence="5">
    <location>
        <begin position="1"/>
        <end position="36"/>
    </location>
</feature>
<dbReference type="InterPro" id="IPR000306">
    <property type="entry name" value="Znf_FYVE"/>
</dbReference>
<dbReference type="Pfam" id="PF01363">
    <property type="entry name" value="FYVE"/>
    <property type="match status" value="1"/>
</dbReference>
<dbReference type="Gene3D" id="3.30.40.10">
    <property type="entry name" value="Zinc/RING finger domain, C3HC4 (zinc finger)"/>
    <property type="match status" value="1"/>
</dbReference>
<comment type="caution">
    <text evidence="7">The sequence shown here is derived from an EMBL/GenBank/DDBJ whole genome shotgun (WGS) entry which is preliminary data.</text>
</comment>
<evidence type="ECO:0000256" key="4">
    <source>
        <dbReference type="PROSITE-ProRule" id="PRU00091"/>
    </source>
</evidence>
<dbReference type="PANTHER" id="PTHR23164:SF29">
    <property type="entry name" value="E3 UBIQUITIN-PROTEIN LIGASE PIB1"/>
    <property type="match status" value="1"/>
</dbReference>
<evidence type="ECO:0000256" key="1">
    <source>
        <dbReference type="ARBA" id="ARBA00022723"/>
    </source>
</evidence>
<evidence type="ECO:0000313" key="7">
    <source>
        <dbReference type="EMBL" id="OWZ13782.1"/>
    </source>
</evidence>
<feature type="compositionally biased region" description="Low complexity" evidence="5">
    <location>
        <begin position="19"/>
        <end position="34"/>
    </location>
</feature>
<feature type="compositionally biased region" description="Polar residues" evidence="5">
    <location>
        <begin position="1"/>
        <end position="18"/>
    </location>
</feature>
<dbReference type="InterPro" id="IPR017455">
    <property type="entry name" value="Znf_FYVE-rel"/>
</dbReference>
<accession>A0A225W889</accession>
<dbReference type="SUPFAM" id="SSF55961">
    <property type="entry name" value="Bet v1-like"/>
    <property type="match status" value="1"/>
</dbReference>
<dbReference type="OrthoDB" id="79871at2759"/>
<keyword evidence="2 4" id="KW-0863">Zinc-finger</keyword>
<keyword evidence="8" id="KW-1185">Reference proteome</keyword>
<dbReference type="Proteomes" id="UP000198211">
    <property type="component" value="Unassembled WGS sequence"/>
</dbReference>
<dbReference type="SUPFAM" id="SSF57903">
    <property type="entry name" value="FYVE/PHD zinc finger"/>
    <property type="match status" value="1"/>
</dbReference>
<dbReference type="PANTHER" id="PTHR23164">
    <property type="entry name" value="EARLY ENDOSOME ANTIGEN 1"/>
    <property type="match status" value="1"/>
</dbReference>
<dbReference type="AlphaFoldDB" id="A0A225W889"/>
<evidence type="ECO:0000313" key="8">
    <source>
        <dbReference type="Proteomes" id="UP000198211"/>
    </source>
</evidence>
<feature type="domain" description="FYVE-type" evidence="6">
    <location>
        <begin position="296"/>
        <end position="356"/>
    </location>
</feature>
<evidence type="ECO:0000256" key="5">
    <source>
        <dbReference type="SAM" id="MobiDB-lite"/>
    </source>
</evidence>
<dbReference type="SMART" id="SM00064">
    <property type="entry name" value="FYVE"/>
    <property type="match status" value="1"/>
</dbReference>
<gene>
    <name evidence="7" type="ORF">PHMEG_00012836</name>
</gene>